<protein>
    <recommendedName>
        <fullName evidence="3">Lipoprotein</fullName>
    </recommendedName>
</protein>
<dbReference type="EMBL" id="FXTZ01000011">
    <property type="protein sequence ID" value="SMP29150.1"/>
    <property type="molecule type" value="Genomic_DNA"/>
</dbReference>
<gene>
    <name evidence="1" type="ORF">SAMN06264346_11179</name>
</gene>
<keyword evidence="2" id="KW-1185">Reference proteome</keyword>
<accession>A0ABY1PA47</accession>
<name>A0ABY1PA47_9FLAO</name>
<proteinExistence type="predicted"/>
<evidence type="ECO:0000313" key="1">
    <source>
        <dbReference type="EMBL" id="SMP29150.1"/>
    </source>
</evidence>
<dbReference type="RefSeq" id="WP_283423016.1">
    <property type="nucleotide sequence ID" value="NZ_FXTZ01000011.1"/>
</dbReference>
<reference evidence="1 2" key="1">
    <citation type="submission" date="2017-05" db="EMBL/GenBank/DDBJ databases">
        <authorList>
            <person name="Varghese N."/>
            <person name="Submissions S."/>
        </authorList>
    </citation>
    <scope>NUCLEOTIDE SEQUENCE [LARGE SCALE GENOMIC DNA]</scope>
    <source>
        <strain evidence="1 2">DSM 28214</strain>
    </source>
</reference>
<dbReference type="PROSITE" id="PS51257">
    <property type="entry name" value="PROKAR_LIPOPROTEIN"/>
    <property type="match status" value="1"/>
</dbReference>
<evidence type="ECO:0008006" key="3">
    <source>
        <dbReference type="Google" id="ProtNLM"/>
    </source>
</evidence>
<evidence type="ECO:0000313" key="2">
    <source>
        <dbReference type="Proteomes" id="UP001157960"/>
    </source>
</evidence>
<comment type="caution">
    <text evidence="1">The sequence shown here is derived from an EMBL/GenBank/DDBJ whole genome shotgun (WGS) entry which is preliminary data.</text>
</comment>
<dbReference type="Proteomes" id="UP001157960">
    <property type="component" value="Unassembled WGS sequence"/>
</dbReference>
<sequence length="115" mass="13735">MKFNILFFLPLLVFYSCFDPKAEKKKYDYMLSQEECNLVIESPPKNNSVWFEVKGYDPISHENKVCKTSNRWWNLFADEMAYGDTIVKKRGELIFAIHKKDTIIYHDWNTVKTKL</sequence>
<organism evidence="1 2">
    <name type="scientific">Chryseobacterium profundimaris</name>
    <dbReference type="NCBI Taxonomy" id="1387275"/>
    <lineage>
        <taxon>Bacteria</taxon>
        <taxon>Pseudomonadati</taxon>
        <taxon>Bacteroidota</taxon>
        <taxon>Flavobacteriia</taxon>
        <taxon>Flavobacteriales</taxon>
        <taxon>Weeksellaceae</taxon>
        <taxon>Chryseobacterium group</taxon>
        <taxon>Chryseobacterium</taxon>
    </lineage>
</organism>